<dbReference type="CDD" id="cd17039">
    <property type="entry name" value="Ubl_ubiquitin_like"/>
    <property type="match status" value="1"/>
</dbReference>
<dbReference type="SMART" id="SM00248">
    <property type="entry name" value="ANK"/>
    <property type="match status" value="6"/>
</dbReference>
<sequence length="365" mass="39736">MLRVWLASGQQLAAVPVEKVQNVLSLKQHLQGICGLPRFRQRLLGDGISLADDVELESPMDLQLVLLHFSCASLEQADELQSAAKHNFVSKVEEVLYRPQDPDLRGIAGESALYIASERGHLEVVRLLLEAGASKDVICGRWTRLTPLGVASREGHREVVMLLLAGGSGGVDRERRDRGDREASPLYLASLRGHADVVRLLLQAGADKDEAFVFTYFQCDPDQLVCSEVTSTQTPLGVASREGHTEIAHLLLAAGADRNTGAGRHDETPLYLASEQGHIEIVRLLVMAGAAKDKCSGPWGKTPIRIACSRGHVEIVRLLLRAGANIDDCSLEDVFTSDKEEDIRRLLIDAKKATVSSGKNVATNF</sequence>
<comment type="caution">
    <text evidence="5">The sequence shown here is derived from an EMBL/GenBank/DDBJ whole genome shotgun (WGS) entry which is preliminary data.</text>
</comment>
<reference evidence="5" key="1">
    <citation type="submission" date="2021-02" db="EMBL/GenBank/DDBJ databases">
        <authorList>
            <person name="Dougan E. K."/>
            <person name="Rhodes N."/>
            <person name="Thang M."/>
            <person name="Chan C."/>
        </authorList>
    </citation>
    <scope>NUCLEOTIDE SEQUENCE</scope>
</reference>
<protein>
    <submittedName>
        <fullName evidence="5">ANK1 protein</fullName>
    </submittedName>
</protein>
<accession>A0A812SGH4</accession>
<evidence type="ECO:0000256" key="3">
    <source>
        <dbReference type="PROSITE-ProRule" id="PRU00023"/>
    </source>
</evidence>
<dbReference type="EMBL" id="CAJNDS010002435">
    <property type="protein sequence ID" value="CAE7473789.1"/>
    <property type="molecule type" value="Genomic_DNA"/>
</dbReference>
<keyword evidence="2 3" id="KW-0040">ANK repeat</keyword>
<feature type="repeat" description="ANK" evidence="3">
    <location>
        <begin position="299"/>
        <end position="331"/>
    </location>
</feature>
<dbReference type="Gene3D" id="1.25.40.20">
    <property type="entry name" value="Ankyrin repeat-containing domain"/>
    <property type="match status" value="2"/>
</dbReference>
<organism evidence="5 6">
    <name type="scientific">Symbiodinium natans</name>
    <dbReference type="NCBI Taxonomy" id="878477"/>
    <lineage>
        <taxon>Eukaryota</taxon>
        <taxon>Sar</taxon>
        <taxon>Alveolata</taxon>
        <taxon>Dinophyceae</taxon>
        <taxon>Suessiales</taxon>
        <taxon>Symbiodiniaceae</taxon>
        <taxon>Symbiodinium</taxon>
    </lineage>
</organism>
<dbReference type="PRINTS" id="PR01415">
    <property type="entry name" value="ANKYRIN"/>
</dbReference>
<keyword evidence="6" id="KW-1185">Reference proteome</keyword>
<dbReference type="PROSITE" id="PS50088">
    <property type="entry name" value="ANK_REPEAT"/>
    <property type="match status" value="5"/>
</dbReference>
<dbReference type="PROSITE" id="PS50297">
    <property type="entry name" value="ANK_REP_REGION"/>
    <property type="match status" value="5"/>
</dbReference>
<gene>
    <name evidence="5" type="primary">ANK1</name>
    <name evidence="5" type="ORF">SNAT2548_LOCUS26623</name>
</gene>
<dbReference type="InterPro" id="IPR029071">
    <property type="entry name" value="Ubiquitin-like_domsf"/>
</dbReference>
<dbReference type="AlphaFoldDB" id="A0A812SGH4"/>
<dbReference type="PANTHER" id="PTHR24126">
    <property type="entry name" value="ANKYRIN REPEAT, PH AND SEC7 DOMAIN CONTAINING PROTEIN SECG-RELATED"/>
    <property type="match status" value="1"/>
</dbReference>
<dbReference type="OrthoDB" id="414952at2759"/>
<dbReference type="PANTHER" id="PTHR24126:SF14">
    <property type="entry name" value="ANK_REP_REGION DOMAIN-CONTAINING PROTEIN"/>
    <property type="match status" value="1"/>
</dbReference>
<feature type="repeat" description="ANK" evidence="3">
    <location>
        <begin position="231"/>
        <end position="263"/>
    </location>
</feature>
<evidence type="ECO:0000313" key="6">
    <source>
        <dbReference type="Proteomes" id="UP000604046"/>
    </source>
</evidence>
<feature type="domain" description="Ubiquitin-like" evidence="4">
    <location>
        <begin position="1"/>
        <end position="58"/>
    </location>
</feature>
<evidence type="ECO:0000256" key="2">
    <source>
        <dbReference type="ARBA" id="ARBA00023043"/>
    </source>
</evidence>
<dbReference type="InterPro" id="IPR036770">
    <property type="entry name" value="Ankyrin_rpt-contain_sf"/>
</dbReference>
<name>A0A812SGH4_9DINO</name>
<dbReference type="Pfam" id="PF00023">
    <property type="entry name" value="Ank"/>
    <property type="match status" value="1"/>
</dbReference>
<feature type="repeat" description="ANK" evidence="3">
    <location>
        <begin position="108"/>
        <end position="140"/>
    </location>
</feature>
<feature type="repeat" description="ANK" evidence="3">
    <location>
        <begin position="181"/>
        <end position="207"/>
    </location>
</feature>
<feature type="repeat" description="ANK" evidence="3">
    <location>
        <begin position="265"/>
        <end position="297"/>
    </location>
</feature>
<dbReference type="Proteomes" id="UP000604046">
    <property type="component" value="Unassembled WGS sequence"/>
</dbReference>
<dbReference type="SUPFAM" id="SSF48403">
    <property type="entry name" value="Ankyrin repeat"/>
    <property type="match status" value="1"/>
</dbReference>
<dbReference type="PROSITE" id="PS50053">
    <property type="entry name" value="UBIQUITIN_2"/>
    <property type="match status" value="1"/>
</dbReference>
<keyword evidence="1" id="KW-0677">Repeat</keyword>
<dbReference type="InterPro" id="IPR000626">
    <property type="entry name" value="Ubiquitin-like_dom"/>
</dbReference>
<dbReference type="Pfam" id="PF12796">
    <property type="entry name" value="Ank_2"/>
    <property type="match status" value="2"/>
</dbReference>
<dbReference type="InterPro" id="IPR002110">
    <property type="entry name" value="Ankyrin_rpt"/>
</dbReference>
<dbReference type="SUPFAM" id="SSF54236">
    <property type="entry name" value="Ubiquitin-like"/>
    <property type="match status" value="1"/>
</dbReference>
<proteinExistence type="predicted"/>
<evidence type="ECO:0000256" key="1">
    <source>
        <dbReference type="ARBA" id="ARBA00022737"/>
    </source>
</evidence>
<evidence type="ECO:0000259" key="4">
    <source>
        <dbReference type="PROSITE" id="PS50053"/>
    </source>
</evidence>
<evidence type="ECO:0000313" key="5">
    <source>
        <dbReference type="EMBL" id="CAE7473789.1"/>
    </source>
</evidence>